<feature type="non-terminal residue" evidence="1">
    <location>
        <position position="1"/>
    </location>
</feature>
<dbReference type="Proteomes" id="UP000822688">
    <property type="component" value="Chromosome 7"/>
</dbReference>
<accession>A0A8T0H6C3</accession>
<sequence>IRFGQPGLTRVAPKLGVIRAIVAAPRTLASAITCAVCGDGSRFAFIAFLINERPPHGWTGRKRVHRFIAILLSNDTQQQVLPCAFLAWFFMWWWFEMFSSSVA</sequence>
<name>A0A8T0H6C3_CERPU</name>
<keyword evidence="2" id="KW-1185">Reference proteome</keyword>
<proteinExistence type="predicted"/>
<dbReference type="AlphaFoldDB" id="A0A8T0H6C3"/>
<gene>
    <name evidence="1" type="ORF">KC19_7G017000</name>
</gene>
<reference evidence="1" key="1">
    <citation type="submission" date="2020-06" db="EMBL/GenBank/DDBJ databases">
        <title>WGS assembly of Ceratodon purpureus strain R40.</title>
        <authorList>
            <person name="Carey S.B."/>
            <person name="Jenkins J."/>
            <person name="Shu S."/>
            <person name="Lovell J.T."/>
            <person name="Sreedasyam A."/>
            <person name="Maumus F."/>
            <person name="Tiley G.P."/>
            <person name="Fernandez-Pozo N."/>
            <person name="Barry K."/>
            <person name="Chen C."/>
            <person name="Wang M."/>
            <person name="Lipzen A."/>
            <person name="Daum C."/>
            <person name="Saski C.A."/>
            <person name="Payton A.C."/>
            <person name="Mcbreen J.C."/>
            <person name="Conrad R.E."/>
            <person name="Kollar L.M."/>
            <person name="Olsson S."/>
            <person name="Huttunen S."/>
            <person name="Landis J.B."/>
            <person name="Wickett N.J."/>
            <person name="Johnson M.G."/>
            <person name="Rensing S.A."/>
            <person name="Grimwood J."/>
            <person name="Schmutz J."/>
            <person name="Mcdaniel S.F."/>
        </authorList>
    </citation>
    <scope>NUCLEOTIDE SEQUENCE</scope>
    <source>
        <strain evidence="1">R40</strain>
    </source>
</reference>
<protein>
    <submittedName>
        <fullName evidence="1">Uncharacterized protein</fullName>
    </submittedName>
</protein>
<dbReference type="EMBL" id="CM026428">
    <property type="protein sequence ID" value="KAG0565829.1"/>
    <property type="molecule type" value="Genomic_DNA"/>
</dbReference>
<evidence type="ECO:0000313" key="2">
    <source>
        <dbReference type="Proteomes" id="UP000822688"/>
    </source>
</evidence>
<evidence type="ECO:0000313" key="1">
    <source>
        <dbReference type="EMBL" id="KAG0565829.1"/>
    </source>
</evidence>
<organism evidence="1 2">
    <name type="scientific">Ceratodon purpureus</name>
    <name type="common">Fire moss</name>
    <name type="synonym">Dicranum purpureum</name>
    <dbReference type="NCBI Taxonomy" id="3225"/>
    <lineage>
        <taxon>Eukaryota</taxon>
        <taxon>Viridiplantae</taxon>
        <taxon>Streptophyta</taxon>
        <taxon>Embryophyta</taxon>
        <taxon>Bryophyta</taxon>
        <taxon>Bryophytina</taxon>
        <taxon>Bryopsida</taxon>
        <taxon>Dicranidae</taxon>
        <taxon>Pseudoditrichales</taxon>
        <taxon>Ditrichaceae</taxon>
        <taxon>Ceratodon</taxon>
    </lineage>
</organism>
<comment type="caution">
    <text evidence="1">The sequence shown here is derived from an EMBL/GenBank/DDBJ whole genome shotgun (WGS) entry which is preliminary data.</text>
</comment>